<feature type="transmembrane region" description="Helical" evidence="7">
    <location>
        <begin position="33"/>
        <end position="56"/>
    </location>
</feature>
<keyword evidence="11" id="KW-1185">Reference proteome</keyword>
<evidence type="ECO:0000256" key="5">
    <source>
        <dbReference type="ARBA" id="ARBA00022989"/>
    </source>
</evidence>
<keyword evidence="2 7" id="KW-0813">Transport</keyword>
<proteinExistence type="inferred from homology"/>
<feature type="transmembrane region" description="Helical" evidence="7">
    <location>
        <begin position="167"/>
        <end position="188"/>
    </location>
</feature>
<dbReference type="Proteomes" id="UP000287352">
    <property type="component" value="Unassembled WGS sequence"/>
</dbReference>
<dbReference type="RefSeq" id="WP_126582415.1">
    <property type="nucleotide sequence ID" value="NZ_BIFR01000002.1"/>
</dbReference>
<evidence type="ECO:0000256" key="3">
    <source>
        <dbReference type="ARBA" id="ARBA00022475"/>
    </source>
</evidence>
<dbReference type="PROSITE" id="PS50928">
    <property type="entry name" value="ABC_TM1"/>
    <property type="match status" value="1"/>
</dbReference>
<accession>A0A402A6W5</accession>
<evidence type="ECO:0000313" key="10">
    <source>
        <dbReference type="EMBL" id="GCE14887.1"/>
    </source>
</evidence>
<organism evidence="10 11">
    <name type="scientific">Tengunoibacter tsumagoiensis</name>
    <dbReference type="NCBI Taxonomy" id="2014871"/>
    <lineage>
        <taxon>Bacteria</taxon>
        <taxon>Bacillati</taxon>
        <taxon>Chloroflexota</taxon>
        <taxon>Ktedonobacteria</taxon>
        <taxon>Ktedonobacterales</taxon>
        <taxon>Dictyobacteraceae</taxon>
        <taxon>Tengunoibacter</taxon>
    </lineage>
</organism>
<evidence type="ECO:0000313" key="11">
    <source>
        <dbReference type="Proteomes" id="UP000287352"/>
    </source>
</evidence>
<protein>
    <submittedName>
        <fullName evidence="10">ABC transporter permease</fullName>
    </submittedName>
</protein>
<sequence>MLTTHTREAATTLQRPPMPKDGRQRKKLRFDPGLFATYIILFVGAFIFLAPFVWLISASLKDDAQFNLVPIKWIPDPIVWSNFVRAFTEFHLDLYLMNSLWLAAFSVVVNIVVCSLIAYGFARFHFPGRNILFFLLLSTMMFPAQVLTIPLFSVFRQLGWLGTFLPILVPKLFGLGATYEIFLFRQFFITLPKEIDEAAQLDGASTFGVYWRIILPMAKPTIIVTAVFSFLDSWKDAWGPLVYLNDNSLRTLPVGLLFFVRNLDDIAYPELMAATLIALAIPTIFYLFGQRYIDKGVVITSSK</sequence>
<feature type="domain" description="ABC transmembrane type-1" evidence="9">
    <location>
        <begin position="96"/>
        <end position="289"/>
    </location>
</feature>
<evidence type="ECO:0000256" key="2">
    <source>
        <dbReference type="ARBA" id="ARBA00022448"/>
    </source>
</evidence>
<evidence type="ECO:0000259" key="9">
    <source>
        <dbReference type="PROSITE" id="PS50928"/>
    </source>
</evidence>
<comment type="similarity">
    <text evidence="7">Belongs to the binding-protein-dependent transport system permease family.</text>
</comment>
<dbReference type="SUPFAM" id="SSF161098">
    <property type="entry name" value="MetI-like"/>
    <property type="match status" value="1"/>
</dbReference>
<gene>
    <name evidence="10" type="ORF">KTT_47460</name>
</gene>
<feature type="region of interest" description="Disordered" evidence="8">
    <location>
        <begin position="1"/>
        <end position="25"/>
    </location>
</feature>
<dbReference type="PANTHER" id="PTHR43744">
    <property type="entry name" value="ABC TRANSPORTER PERMEASE PROTEIN MG189-RELATED-RELATED"/>
    <property type="match status" value="1"/>
</dbReference>
<keyword evidence="4 7" id="KW-0812">Transmembrane</keyword>
<evidence type="ECO:0000256" key="6">
    <source>
        <dbReference type="ARBA" id="ARBA00023136"/>
    </source>
</evidence>
<comment type="subcellular location">
    <subcellularLocation>
        <location evidence="1 7">Cell membrane</location>
        <topology evidence="1 7">Multi-pass membrane protein</topology>
    </subcellularLocation>
</comment>
<keyword evidence="6 7" id="KW-0472">Membrane</keyword>
<dbReference type="Gene3D" id="1.10.3720.10">
    <property type="entry name" value="MetI-like"/>
    <property type="match status" value="1"/>
</dbReference>
<feature type="transmembrane region" description="Helical" evidence="7">
    <location>
        <begin position="100"/>
        <end position="119"/>
    </location>
</feature>
<reference evidence="11" key="1">
    <citation type="submission" date="2018-12" db="EMBL/GenBank/DDBJ databases">
        <title>Tengunoibacter tsumagoiensis gen. nov., sp. nov., Dictyobacter kobayashii sp. nov., D. alpinus sp. nov., and D. joshuensis sp. nov. and description of Dictyobacteraceae fam. nov. within the order Ktedonobacterales isolated from Tengu-no-mugimeshi.</title>
        <authorList>
            <person name="Wang C.M."/>
            <person name="Zheng Y."/>
            <person name="Sakai Y."/>
            <person name="Toyoda A."/>
            <person name="Minakuchi Y."/>
            <person name="Abe K."/>
            <person name="Yokota A."/>
            <person name="Yabe S."/>
        </authorList>
    </citation>
    <scope>NUCLEOTIDE SEQUENCE [LARGE SCALE GENOMIC DNA]</scope>
    <source>
        <strain evidence="11">Uno3</strain>
    </source>
</reference>
<keyword evidence="3" id="KW-1003">Cell membrane</keyword>
<dbReference type="Pfam" id="PF00528">
    <property type="entry name" value="BPD_transp_1"/>
    <property type="match status" value="1"/>
</dbReference>
<evidence type="ECO:0000256" key="1">
    <source>
        <dbReference type="ARBA" id="ARBA00004651"/>
    </source>
</evidence>
<evidence type="ECO:0000256" key="8">
    <source>
        <dbReference type="SAM" id="MobiDB-lite"/>
    </source>
</evidence>
<dbReference type="PANTHER" id="PTHR43744:SF6">
    <property type="entry name" value="ABC TRANSPORTER PERMEASE PROTEIN YESQ-RELATED"/>
    <property type="match status" value="1"/>
</dbReference>
<evidence type="ECO:0000256" key="7">
    <source>
        <dbReference type="RuleBase" id="RU363032"/>
    </source>
</evidence>
<keyword evidence="5 7" id="KW-1133">Transmembrane helix</keyword>
<name>A0A402A6W5_9CHLR</name>
<dbReference type="InterPro" id="IPR035906">
    <property type="entry name" value="MetI-like_sf"/>
</dbReference>
<dbReference type="GO" id="GO:0055085">
    <property type="term" value="P:transmembrane transport"/>
    <property type="evidence" value="ECO:0007669"/>
    <property type="project" value="InterPro"/>
</dbReference>
<dbReference type="GO" id="GO:0005886">
    <property type="term" value="C:plasma membrane"/>
    <property type="evidence" value="ECO:0007669"/>
    <property type="project" value="UniProtKB-SubCell"/>
</dbReference>
<dbReference type="EMBL" id="BIFR01000002">
    <property type="protein sequence ID" value="GCE14887.1"/>
    <property type="molecule type" value="Genomic_DNA"/>
</dbReference>
<dbReference type="OrthoDB" id="148827at2"/>
<dbReference type="AlphaFoldDB" id="A0A402A6W5"/>
<dbReference type="CDD" id="cd06261">
    <property type="entry name" value="TM_PBP2"/>
    <property type="match status" value="1"/>
</dbReference>
<evidence type="ECO:0000256" key="4">
    <source>
        <dbReference type="ARBA" id="ARBA00022692"/>
    </source>
</evidence>
<feature type="transmembrane region" description="Helical" evidence="7">
    <location>
        <begin position="266"/>
        <end position="288"/>
    </location>
</feature>
<dbReference type="InterPro" id="IPR000515">
    <property type="entry name" value="MetI-like"/>
</dbReference>
<feature type="transmembrane region" description="Helical" evidence="7">
    <location>
        <begin position="131"/>
        <end position="155"/>
    </location>
</feature>
<feature type="transmembrane region" description="Helical" evidence="7">
    <location>
        <begin position="209"/>
        <end position="231"/>
    </location>
</feature>
<comment type="caution">
    <text evidence="10">The sequence shown here is derived from an EMBL/GenBank/DDBJ whole genome shotgun (WGS) entry which is preliminary data.</text>
</comment>